<sequence length="123" mass="13679">MRDPDPVLFFEHKRAYRLIKGEVPEEDYTLPIGKADVKREGDDITVITYGLCVHFALQAADRLAKDGISAHILDLRTVYPLDQEAIIEAASKTGKVLLLTEDTKEGSIMSEVAAIISEFAYLI</sequence>
<dbReference type="SUPFAM" id="SSF52922">
    <property type="entry name" value="TK C-terminal domain-like"/>
    <property type="match status" value="1"/>
</dbReference>
<accession>A0A5S9MG59</accession>
<proteinExistence type="predicted"/>
<evidence type="ECO:0000256" key="2">
    <source>
        <dbReference type="ARBA" id="ARBA00023002"/>
    </source>
</evidence>
<dbReference type="Pfam" id="PF02780">
    <property type="entry name" value="Transketolase_C"/>
    <property type="match status" value="1"/>
</dbReference>
<organism evidence="5 6">
    <name type="scientific">Bacillus safensis</name>
    <dbReference type="NCBI Taxonomy" id="561879"/>
    <lineage>
        <taxon>Bacteria</taxon>
        <taxon>Bacillati</taxon>
        <taxon>Bacillota</taxon>
        <taxon>Bacilli</taxon>
        <taxon>Bacillales</taxon>
        <taxon>Bacillaceae</taxon>
        <taxon>Bacillus</taxon>
    </lineage>
</organism>
<dbReference type="EMBL" id="AP021906">
    <property type="protein sequence ID" value="BBP90586.1"/>
    <property type="molecule type" value="Genomic_DNA"/>
</dbReference>
<dbReference type="Gene3D" id="3.40.50.920">
    <property type="match status" value="1"/>
</dbReference>
<gene>
    <name evidence="5" type="ORF">BsIDN1_42040</name>
</gene>
<dbReference type="InterPro" id="IPR033248">
    <property type="entry name" value="Transketolase_C"/>
</dbReference>
<protein>
    <recommendedName>
        <fullName evidence="4">Transketolase C-terminal domain-containing protein</fullName>
    </recommendedName>
</protein>
<dbReference type="Gene3D" id="3.40.50.970">
    <property type="match status" value="1"/>
</dbReference>
<dbReference type="PANTHER" id="PTHR43257">
    <property type="entry name" value="PYRUVATE DEHYDROGENASE E1 COMPONENT BETA SUBUNIT"/>
    <property type="match status" value="1"/>
</dbReference>
<evidence type="ECO:0000256" key="3">
    <source>
        <dbReference type="ARBA" id="ARBA00023052"/>
    </source>
</evidence>
<evidence type="ECO:0000313" key="6">
    <source>
        <dbReference type="Proteomes" id="UP000464658"/>
    </source>
</evidence>
<name>A0A5S9MG59_BACIA</name>
<dbReference type="AlphaFoldDB" id="A0A5S9MG59"/>
<keyword evidence="2" id="KW-0560">Oxidoreductase</keyword>
<dbReference type="PANTHER" id="PTHR43257:SF2">
    <property type="entry name" value="PYRUVATE DEHYDROGENASE E1 COMPONENT SUBUNIT BETA"/>
    <property type="match status" value="1"/>
</dbReference>
<dbReference type="GO" id="GO:0016491">
    <property type="term" value="F:oxidoreductase activity"/>
    <property type="evidence" value="ECO:0007669"/>
    <property type="project" value="UniProtKB-KW"/>
</dbReference>
<comment type="cofactor">
    <cofactor evidence="1">
        <name>thiamine diphosphate</name>
        <dbReference type="ChEBI" id="CHEBI:58937"/>
    </cofactor>
</comment>
<dbReference type="InterPro" id="IPR009014">
    <property type="entry name" value="Transketo_C/PFOR_II"/>
</dbReference>
<evidence type="ECO:0000256" key="1">
    <source>
        <dbReference type="ARBA" id="ARBA00001964"/>
    </source>
</evidence>
<dbReference type="Proteomes" id="UP000464658">
    <property type="component" value="Chromosome"/>
</dbReference>
<keyword evidence="3" id="KW-0786">Thiamine pyrophosphate</keyword>
<evidence type="ECO:0000313" key="5">
    <source>
        <dbReference type="EMBL" id="BBP90586.1"/>
    </source>
</evidence>
<feature type="domain" description="Transketolase C-terminal" evidence="4">
    <location>
        <begin position="33"/>
        <end position="121"/>
    </location>
</feature>
<reference evidence="5 6" key="1">
    <citation type="submission" date="2019-12" db="EMBL/GenBank/DDBJ databases">
        <title>Full genome sequence of a Bacillus safensis strain isolated from commercially available natto in Indonesia.</title>
        <authorList>
            <person name="Yoshida M."/>
            <person name="Uomi M."/>
            <person name="Waturangi D."/>
            <person name="Ekaputri J.J."/>
            <person name="Setiamarga D.H.E."/>
        </authorList>
    </citation>
    <scope>NUCLEOTIDE SEQUENCE [LARGE SCALE GENOMIC DNA]</scope>
    <source>
        <strain evidence="5 6">IDN1</strain>
    </source>
</reference>
<evidence type="ECO:0000259" key="4">
    <source>
        <dbReference type="Pfam" id="PF02780"/>
    </source>
</evidence>